<evidence type="ECO:0000313" key="1">
    <source>
        <dbReference type="EMBL" id="KIH65987.1"/>
    </source>
</evidence>
<evidence type="ECO:0000313" key="2">
    <source>
        <dbReference type="Proteomes" id="UP000054047"/>
    </source>
</evidence>
<proteinExistence type="predicted"/>
<keyword evidence="2" id="KW-1185">Reference proteome</keyword>
<protein>
    <submittedName>
        <fullName evidence="1">Uncharacterized protein</fullName>
    </submittedName>
</protein>
<dbReference type="Proteomes" id="UP000054047">
    <property type="component" value="Unassembled WGS sequence"/>
</dbReference>
<accession>A0A0C2DT86</accession>
<reference evidence="1 2" key="1">
    <citation type="submission" date="2013-12" db="EMBL/GenBank/DDBJ databases">
        <title>Draft genome of the parsitic nematode Ancylostoma duodenale.</title>
        <authorList>
            <person name="Mitreva M."/>
        </authorList>
    </citation>
    <scope>NUCLEOTIDE SEQUENCE [LARGE SCALE GENOMIC DNA]</scope>
    <source>
        <strain evidence="1 2">Zhejiang</strain>
    </source>
</reference>
<dbReference type="EMBL" id="KN727313">
    <property type="protein sequence ID" value="KIH65987.1"/>
    <property type="molecule type" value="Genomic_DNA"/>
</dbReference>
<organism evidence="1 2">
    <name type="scientific">Ancylostoma duodenale</name>
    <dbReference type="NCBI Taxonomy" id="51022"/>
    <lineage>
        <taxon>Eukaryota</taxon>
        <taxon>Metazoa</taxon>
        <taxon>Ecdysozoa</taxon>
        <taxon>Nematoda</taxon>
        <taxon>Chromadorea</taxon>
        <taxon>Rhabditida</taxon>
        <taxon>Rhabditina</taxon>
        <taxon>Rhabditomorpha</taxon>
        <taxon>Strongyloidea</taxon>
        <taxon>Ancylostomatidae</taxon>
        <taxon>Ancylostomatinae</taxon>
        <taxon>Ancylostoma</taxon>
    </lineage>
</organism>
<dbReference type="OrthoDB" id="9973935at2759"/>
<sequence length="81" mass="9254">MELQLKNSIISEERSKLIAECLAEFEQRIASNHELHEVVVVDPNSSGLIHSDINETNLLITEENNVKKVIPSVFLHKFRDT</sequence>
<dbReference type="AlphaFoldDB" id="A0A0C2DT86"/>
<name>A0A0C2DT86_9BILA</name>
<gene>
    <name evidence="1" type="ORF">ANCDUO_03686</name>
</gene>